<evidence type="ECO:0000313" key="2">
    <source>
        <dbReference type="Proteomes" id="UP001057452"/>
    </source>
</evidence>
<keyword evidence="2" id="KW-1185">Reference proteome</keyword>
<name>A0ACB9XCW3_CHAAC</name>
<sequence>MKNKVIPNPILPAAGVRRNIAVDGGAGPPSGGQHDDKTLNPQGRVLSDHSTPSDALMRCRRPFVMGTFNACTVREEARLVELAHCAEERGVEILGIQENRRVHTDDRIVYRRVERCTFITASPWRNEAQAATGGVWLMLGSRARKALHRVYHHTDRILIAEFSGNPVTTVIVVYSPTNVVPSEEVE</sequence>
<evidence type="ECO:0000313" key="1">
    <source>
        <dbReference type="EMBL" id="KAI4824657.1"/>
    </source>
</evidence>
<dbReference type="EMBL" id="CM043791">
    <property type="protein sequence ID" value="KAI4824657.1"/>
    <property type="molecule type" value="Genomic_DNA"/>
</dbReference>
<comment type="caution">
    <text evidence="1">The sequence shown here is derived from an EMBL/GenBank/DDBJ whole genome shotgun (WGS) entry which is preliminary data.</text>
</comment>
<accession>A0ACB9XCW3</accession>
<dbReference type="Proteomes" id="UP001057452">
    <property type="component" value="Chromosome 7"/>
</dbReference>
<reference evidence="1" key="1">
    <citation type="submission" date="2022-05" db="EMBL/GenBank/DDBJ databases">
        <title>Chromosome-level genome of Chaenocephalus aceratus.</title>
        <authorList>
            <person name="Park H."/>
        </authorList>
    </citation>
    <scope>NUCLEOTIDE SEQUENCE</scope>
    <source>
        <strain evidence="1">KU_202001</strain>
    </source>
</reference>
<protein>
    <submittedName>
        <fullName evidence="1">Uncharacterized protein</fullName>
    </submittedName>
</protein>
<proteinExistence type="predicted"/>
<gene>
    <name evidence="1" type="ORF">KUCAC02_013155</name>
</gene>
<organism evidence="1 2">
    <name type="scientific">Chaenocephalus aceratus</name>
    <name type="common">Blackfin icefish</name>
    <name type="synonym">Chaenichthys aceratus</name>
    <dbReference type="NCBI Taxonomy" id="36190"/>
    <lineage>
        <taxon>Eukaryota</taxon>
        <taxon>Metazoa</taxon>
        <taxon>Chordata</taxon>
        <taxon>Craniata</taxon>
        <taxon>Vertebrata</taxon>
        <taxon>Euteleostomi</taxon>
        <taxon>Actinopterygii</taxon>
        <taxon>Neopterygii</taxon>
        <taxon>Teleostei</taxon>
        <taxon>Neoteleostei</taxon>
        <taxon>Acanthomorphata</taxon>
        <taxon>Eupercaria</taxon>
        <taxon>Perciformes</taxon>
        <taxon>Notothenioidei</taxon>
        <taxon>Channichthyidae</taxon>
        <taxon>Chaenocephalus</taxon>
    </lineage>
</organism>